<keyword evidence="1" id="KW-0732">Signal</keyword>
<evidence type="ECO:0000313" key="2">
    <source>
        <dbReference type="EMBL" id="THF83408.1"/>
    </source>
</evidence>
<evidence type="ECO:0000313" key="3">
    <source>
        <dbReference type="Proteomes" id="UP000310636"/>
    </source>
</evidence>
<feature type="signal peptide" evidence="1">
    <location>
        <begin position="1"/>
        <end position="18"/>
    </location>
</feature>
<organism evidence="2 3">
    <name type="scientific">Cohnella fermenti</name>
    <dbReference type="NCBI Taxonomy" id="2565925"/>
    <lineage>
        <taxon>Bacteria</taxon>
        <taxon>Bacillati</taxon>
        <taxon>Bacillota</taxon>
        <taxon>Bacilli</taxon>
        <taxon>Bacillales</taxon>
        <taxon>Paenibacillaceae</taxon>
        <taxon>Cohnella</taxon>
    </lineage>
</organism>
<name>A0A4S4C6A1_9BACL</name>
<accession>A0A4S4C6A1</accession>
<dbReference type="EMBL" id="SSOB01000004">
    <property type="protein sequence ID" value="THF83408.1"/>
    <property type="molecule type" value="Genomic_DNA"/>
</dbReference>
<gene>
    <name evidence="2" type="ORF">E6C55_04350</name>
</gene>
<comment type="caution">
    <text evidence="2">The sequence shown here is derived from an EMBL/GenBank/DDBJ whole genome shotgun (WGS) entry which is preliminary data.</text>
</comment>
<dbReference type="RefSeq" id="WP_136368564.1">
    <property type="nucleotide sequence ID" value="NZ_SSOB01000004.1"/>
</dbReference>
<reference evidence="2 3" key="1">
    <citation type="submission" date="2019-04" db="EMBL/GenBank/DDBJ databases">
        <title>Cohnella sp. nov. isolated from preserved vegetables.</title>
        <authorList>
            <person name="Lin S.-Y."/>
            <person name="Hung M.-H."/>
            <person name="Young C.-C."/>
        </authorList>
    </citation>
    <scope>NUCLEOTIDE SEQUENCE [LARGE SCALE GENOMIC DNA]</scope>
    <source>
        <strain evidence="2 3">CC-MHH1044</strain>
    </source>
</reference>
<protein>
    <submittedName>
        <fullName evidence="2">Uncharacterized protein</fullName>
    </submittedName>
</protein>
<feature type="chain" id="PRO_5020625819" evidence="1">
    <location>
        <begin position="19"/>
        <end position="59"/>
    </location>
</feature>
<dbReference type="Proteomes" id="UP000310636">
    <property type="component" value="Unassembled WGS sequence"/>
</dbReference>
<keyword evidence="3" id="KW-1185">Reference proteome</keyword>
<dbReference type="AlphaFoldDB" id="A0A4S4C6A1"/>
<sequence length="59" mass="5695">MLALLLSVPLIPVSKADAAGVLAVATSTDATALANAIVGSGVQVSNITWQGGSNNCAGN</sequence>
<evidence type="ECO:0000256" key="1">
    <source>
        <dbReference type="SAM" id="SignalP"/>
    </source>
</evidence>
<proteinExistence type="predicted"/>